<sequence>MVLKNKFFVLCSILLPILFLVCFCPGLRAQNSSIPPTVGLSFVGDVMAHDSNYKTEDFSHIYRSIKPLLEKTELNFANLEFVIDEQRPYSTYPVFNVRAEYVNAVSDAGFNTFSLANNHSADFGLAGVRATEKSSHRLRRESPGLTFSGLRPAGQGPDSFVMESIRHRGRNIGFTAISILSNSHKGIGAVQYIRPDDDILLNSFYRWLAGQRPNYDLVIVSVHGGVEYQPEPSARKRGIMRRIARNGADIIWGHHPHVQQPWEVFTHNSSKQHRWSLIMYSQGNFISAQTIRTKPNKPQGFWAATGDSVLLQVQLAWTATGLELRGLKPLLLTTIRLRPRGFAVTPMENAAAEMRSQGYDGWDNFYAQRQRALEQRVAQWPQIP</sequence>
<feature type="domain" description="Capsule synthesis protein CapA" evidence="2">
    <location>
        <begin position="39"/>
        <end position="289"/>
    </location>
</feature>
<protein>
    <submittedName>
        <fullName evidence="3">CapA family protein</fullName>
        <ecNumber evidence="3">3.1.-.-</ecNumber>
    </submittedName>
</protein>
<name>A0ABY8MJX2_9SPIO</name>
<dbReference type="SMART" id="SM00854">
    <property type="entry name" value="PGA_cap"/>
    <property type="match status" value="1"/>
</dbReference>
<dbReference type="InterPro" id="IPR029052">
    <property type="entry name" value="Metallo-depent_PP-like"/>
</dbReference>
<dbReference type="RefSeq" id="WP_326928543.1">
    <property type="nucleotide sequence ID" value="NZ_CP123443.1"/>
</dbReference>
<organism evidence="3 4">
    <name type="scientific">Candidatus Haliotispira prima</name>
    <dbReference type="NCBI Taxonomy" id="3034016"/>
    <lineage>
        <taxon>Bacteria</taxon>
        <taxon>Pseudomonadati</taxon>
        <taxon>Spirochaetota</taxon>
        <taxon>Spirochaetia</taxon>
        <taxon>Spirochaetales</taxon>
        <taxon>Spirochaetaceae</taxon>
        <taxon>Candidatus Haliotispira</taxon>
    </lineage>
</organism>
<dbReference type="CDD" id="cd07381">
    <property type="entry name" value="MPP_CapA"/>
    <property type="match status" value="1"/>
</dbReference>
<gene>
    <name evidence="3" type="ORF">P0082_05585</name>
</gene>
<proteinExistence type="inferred from homology"/>
<dbReference type="PANTHER" id="PTHR33393:SF12">
    <property type="entry name" value="CAPSULE BIOSYNTHESIS PROTEIN CAPA"/>
    <property type="match status" value="1"/>
</dbReference>
<dbReference type="GO" id="GO:0016787">
    <property type="term" value="F:hydrolase activity"/>
    <property type="evidence" value="ECO:0007669"/>
    <property type="project" value="UniProtKB-KW"/>
</dbReference>
<keyword evidence="3" id="KW-0378">Hydrolase</keyword>
<dbReference type="PANTHER" id="PTHR33393">
    <property type="entry name" value="POLYGLUTAMINE SYNTHESIS ACCESSORY PROTEIN RV0574C-RELATED"/>
    <property type="match status" value="1"/>
</dbReference>
<evidence type="ECO:0000313" key="3">
    <source>
        <dbReference type="EMBL" id="WGK70332.1"/>
    </source>
</evidence>
<comment type="similarity">
    <text evidence="1">Belongs to the CapA family.</text>
</comment>
<dbReference type="Gene3D" id="3.60.21.10">
    <property type="match status" value="1"/>
</dbReference>
<dbReference type="EMBL" id="CP123443">
    <property type="protein sequence ID" value="WGK70332.1"/>
    <property type="molecule type" value="Genomic_DNA"/>
</dbReference>
<accession>A0ABY8MJX2</accession>
<evidence type="ECO:0000313" key="4">
    <source>
        <dbReference type="Proteomes" id="UP001228690"/>
    </source>
</evidence>
<dbReference type="EC" id="3.1.-.-" evidence="3"/>
<reference evidence="3 4" key="1">
    <citation type="submission" date="2023-04" db="EMBL/GenBank/DDBJ databases">
        <title>Spirochaete genome identified in red abalone sample constitutes a novel genus.</title>
        <authorList>
            <person name="Sharma S.P."/>
            <person name="Purcell C.M."/>
            <person name="Hyde J.R."/>
            <person name="Severin A.J."/>
        </authorList>
    </citation>
    <scope>NUCLEOTIDE SEQUENCE [LARGE SCALE GENOMIC DNA]</scope>
    <source>
        <strain evidence="3 4">SP-2023</strain>
    </source>
</reference>
<evidence type="ECO:0000259" key="2">
    <source>
        <dbReference type="SMART" id="SM00854"/>
    </source>
</evidence>
<dbReference type="SUPFAM" id="SSF56300">
    <property type="entry name" value="Metallo-dependent phosphatases"/>
    <property type="match status" value="1"/>
</dbReference>
<dbReference type="InterPro" id="IPR052169">
    <property type="entry name" value="CW_Biosynth-Accessory"/>
</dbReference>
<dbReference type="InterPro" id="IPR019079">
    <property type="entry name" value="Capsule_synth_CapA"/>
</dbReference>
<dbReference type="Proteomes" id="UP001228690">
    <property type="component" value="Chromosome"/>
</dbReference>
<evidence type="ECO:0000256" key="1">
    <source>
        <dbReference type="ARBA" id="ARBA00005662"/>
    </source>
</evidence>
<keyword evidence="4" id="KW-1185">Reference proteome</keyword>
<dbReference type="Pfam" id="PF09587">
    <property type="entry name" value="PGA_cap"/>
    <property type="match status" value="1"/>
</dbReference>